<keyword evidence="1" id="KW-0472">Membrane</keyword>
<accession>A0A975G987</accession>
<evidence type="ECO:0000313" key="3">
    <source>
        <dbReference type="EMBL" id="QSZ26709.1"/>
    </source>
</evidence>
<evidence type="ECO:0000256" key="1">
    <source>
        <dbReference type="SAM" id="Phobius"/>
    </source>
</evidence>
<evidence type="ECO:0000259" key="2">
    <source>
        <dbReference type="Pfam" id="PF13240"/>
    </source>
</evidence>
<evidence type="ECO:0000313" key="4">
    <source>
        <dbReference type="Proteomes" id="UP000671913"/>
    </source>
</evidence>
<dbReference type="RefSeq" id="WP_284679392.1">
    <property type="nucleotide sequence ID" value="NZ_CP060096.1"/>
</dbReference>
<dbReference type="InterPro" id="IPR026870">
    <property type="entry name" value="Zinc_ribbon_dom"/>
</dbReference>
<dbReference type="EMBL" id="CP060096">
    <property type="protein sequence ID" value="QSZ26709.1"/>
    <property type="molecule type" value="Genomic_DNA"/>
</dbReference>
<dbReference type="Pfam" id="PF13240">
    <property type="entry name" value="Zn_Ribbon_1"/>
    <property type="match status" value="1"/>
</dbReference>
<dbReference type="KEGG" id="aaut:ACETAC_07340"/>
<feature type="domain" description="Zinc-ribbon" evidence="2">
    <location>
        <begin position="2"/>
        <end position="24"/>
    </location>
</feature>
<keyword evidence="1" id="KW-1133">Transmembrane helix</keyword>
<keyword evidence="4" id="KW-1185">Reference proteome</keyword>
<name>A0A975G987_9THEO</name>
<reference evidence="3" key="1">
    <citation type="submission" date="2020-08" db="EMBL/GenBank/DDBJ databases">
        <title>Genomic insights into the carbon and energy metabolism of the first obligate autotrophic acetogenic bacterium Aceticella autotrophica gen. nov., sp. nov.</title>
        <authorList>
            <person name="Toshchakov S.V."/>
            <person name="Elcheninov A.G."/>
            <person name="Kublanov I.V."/>
            <person name="Frolov E.N."/>
            <person name="Lebedinsky A.V."/>
        </authorList>
    </citation>
    <scope>NUCLEOTIDE SEQUENCE</scope>
    <source>
        <strain evidence="3">3443-3Ac</strain>
    </source>
</reference>
<dbReference type="PANTHER" id="PTHR40038:SF1">
    <property type="entry name" value="MEMBRANE-ASSOCIATED PROTEIN TCAA"/>
    <property type="match status" value="1"/>
</dbReference>
<feature type="transmembrane region" description="Helical" evidence="1">
    <location>
        <begin position="49"/>
        <end position="66"/>
    </location>
</feature>
<gene>
    <name evidence="3" type="ORF">ACETAC_07340</name>
</gene>
<dbReference type="PANTHER" id="PTHR40038">
    <property type="entry name" value="MEMBRANE-ASSOCIATED PROTEIN TCAA"/>
    <property type="match status" value="1"/>
</dbReference>
<dbReference type="AlphaFoldDB" id="A0A975G987"/>
<organism evidence="3 4">
    <name type="scientific">Aceticella autotrophica</name>
    <dbReference type="NCBI Taxonomy" id="2755338"/>
    <lineage>
        <taxon>Bacteria</taxon>
        <taxon>Bacillati</taxon>
        <taxon>Bacillota</taxon>
        <taxon>Clostridia</taxon>
        <taxon>Thermoanaerobacterales</taxon>
        <taxon>Thermoanaerobacteraceae</taxon>
        <taxon>Aceticella</taxon>
    </lineage>
</organism>
<proteinExistence type="predicted"/>
<keyword evidence="1" id="KW-0812">Transmembrane</keyword>
<sequence>MYCLKCGHEINEDEKFCSFCGTPVDGNSSNLKAVPKVKTNYVIKIDKKFLYIIPVVLVLIVAYFITKSFYGPYTPEILQEKFSKALATHDVATILSLIDNNELSNKNSVEAFVNNMDDNTISQYVSAINSNVQELKYNNNTSYTNASNNFLYLIKKRTFFGDVWKVHINPVTIKTQPIPMDNISFNIGKLKSNNGAITNLFPSSYKVDLAISNDFTKADIKTDIEIEDILYNSQKAYTYIYSIDLKNLYNGKKLVLENPDNVSDLSIKLNGKQVGLNRNANTEIYPVPESLDLEVNATVLGVHISEKGKIDTSMDNNWVSEFIKRGVAKHALNILYNASVSWTKANNDGNPSELTDANPNGQYYTDAASHIESAPVKTQFIKVIVDPKSVRIDSDALYINDTEYYNDKNGQNIANWTYKLQQIPNKQEWWILEDSSSFEKLNDNTGEFTKSAV</sequence>
<dbReference type="Proteomes" id="UP000671913">
    <property type="component" value="Chromosome"/>
</dbReference>
<protein>
    <submittedName>
        <fullName evidence="3">Zinc-ribbon domain-containing protein</fullName>
    </submittedName>
</protein>